<name>A0A9D5R7J7_9FIRM</name>
<accession>A0A9D5R7J7</accession>
<dbReference type="RefSeq" id="WP_226391831.1">
    <property type="nucleotide sequence ID" value="NZ_JADCKB010000003.1"/>
</dbReference>
<dbReference type="InterPro" id="IPR008928">
    <property type="entry name" value="6-hairpin_glycosidase_sf"/>
</dbReference>
<dbReference type="InterPro" id="IPR012878">
    <property type="entry name" value="Beta-AFase-like_GH127_cat"/>
</dbReference>
<dbReference type="Pfam" id="PF20736">
    <property type="entry name" value="Glyco_hydro127M"/>
    <property type="match status" value="1"/>
</dbReference>
<dbReference type="Proteomes" id="UP000806542">
    <property type="component" value="Unassembled WGS sequence"/>
</dbReference>
<proteinExistence type="predicted"/>
<protein>
    <submittedName>
        <fullName evidence="3">Glycoside hydrolase family 127 protein</fullName>
    </submittedName>
</protein>
<dbReference type="EMBL" id="JADCKB010000003">
    <property type="protein sequence ID" value="MBE5039266.1"/>
    <property type="molecule type" value="Genomic_DNA"/>
</dbReference>
<keyword evidence="4" id="KW-1185">Reference proteome</keyword>
<dbReference type="SUPFAM" id="SSF48208">
    <property type="entry name" value="Six-hairpin glycosidases"/>
    <property type="match status" value="1"/>
</dbReference>
<organism evidence="3 4">
    <name type="scientific">Ructibacterium gallinarum</name>
    <dbReference type="NCBI Taxonomy" id="2779355"/>
    <lineage>
        <taxon>Bacteria</taxon>
        <taxon>Bacillati</taxon>
        <taxon>Bacillota</taxon>
        <taxon>Clostridia</taxon>
        <taxon>Eubacteriales</taxon>
        <taxon>Oscillospiraceae</taxon>
        <taxon>Ructibacterium</taxon>
    </lineage>
</organism>
<dbReference type="PANTHER" id="PTHR43465">
    <property type="entry name" value="DUF1680 DOMAIN PROTEIN (AFU_ORTHOLOGUE AFUA_1G08910)"/>
    <property type="match status" value="1"/>
</dbReference>
<evidence type="ECO:0000313" key="4">
    <source>
        <dbReference type="Proteomes" id="UP000806542"/>
    </source>
</evidence>
<evidence type="ECO:0000259" key="2">
    <source>
        <dbReference type="Pfam" id="PF20736"/>
    </source>
</evidence>
<keyword evidence="3" id="KW-0378">Hydrolase</keyword>
<evidence type="ECO:0000259" key="1">
    <source>
        <dbReference type="Pfam" id="PF07944"/>
    </source>
</evidence>
<evidence type="ECO:0000313" key="3">
    <source>
        <dbReference type="EMBL" id="MBE5039266.1"/>
    </source>
</evidence>
<sequence length="654" mass="75025">MMQKIAFGNEEQKMRKLDFFLRDDAKQCEYIGIIDEMIKYVESFQLLDTQLWKRLAQQFHEDADFDAGWRGEYWGKMMRGACMIYRYTQNQLLYNVLKHTVEDLLIHQEENGRISSYAVSHEFDGWDIWGRKYVLLGMQYFLSICKEEALSGRIMNSMCRQLDYIIQRIGKEEEGKRPITSATRHWRGLNSSSLLEPVVYLYSLTGKQEYFDFASYIVECGGTDVENIFRLAYEDKLYPYQYPVTKAYEMISCFEGLLAYYRVTGIEKYRTAIVNFANKILESDFTVIGSCGCTHELFDHSSVRQANTTNGKIAQETCVTVTLMKFFTQMTILTGDAKYADAVECSLYNAYMGAVNTEKVIEPSIRKEHSDWILEPLPFDSYSPLTAGTRGNGVGGLKEMSDHHYYGCCACIGAAGFGVVPLLQLLRNEKGFAISLFIDGTVRTKTPEGQQIVFETQTTYPKSGNIQIRLHMEREEQLEILVRNPGWSNETFFAVNGLPIETKKGYLSSRRIWHDGDVLEITFDMRTQAVFPVPYGNQVLMNKVIWGKNYMVPTYDEEDPLAHRHVALRRGPIMLAQENRLGYSVDDPVDIKIDEDGFIQTLEPVSQKAPYPDIIEAEIPLKDGGHLLVTDYASAGKLWNEESKMAVWMLTKDM</sequence>
<gene>
    <name evidence="3" type="ORF">INF28_02130</name>
</gene>
<feature type="domain" description="Non-reducing end beta-L-arabinofuranosidase-like GH127 catalytic" evidence="1">
    <location>
        <begin position="63"/>
        <end position="358"/>
    </location>
</feature>
<feature type="domain" description="Non-reducing end beta-L-arabinofuranosidase-like GH127 middle" evidence="2">
    <location>
        <begin position="433"/>
        <end position="525"/>
    </location>
</feature>
<dbReference type="GO" id="GO:0016787">
    <property type="term" value="F:hydrolase activity"/>
    <property type="evidence" value="ECO:0007669"/>
    <property type="project" value="UniProtKB-KW"/>
</dbReference>
<dbReference type="Pfam" id="PF07944">
    <property type="entry name" value="Beta-AFase-like_GH127_cat"/>
    <property type="match status" value="1"/>
</dbReference>
<dbReference type="PANTHER" id="PTHR43465:SF2">
    <property type="entry name" value="DUF1680 DOMAIN PROTEIN (AFU_ORTHOLOGUE AFUA_1G08910)"/>
    <property type="match status" value="1"/>
</dbReference>
<reference evidence="3" key="1">
    <citation type="submission" date="2020-10" db="EMBL/GenBank/DDBJ databases">
        <title>ChiBAC.</title>
        <authorList>
            <person name="Zenner C."/>
            <person name="Hitch T.C.A."/>
            <person name="Clavel T."/>
        </authorList>
    </citation>
    <scope>NUCLEOTIDE SEQUENCE</scope>
    <source>
        <strain evidence="3">DSM 107454</strain>
    </source>
</reference>
<comment type="caution">
    <text evidence="3">The sequence shown here is derived from an EMBL/GenBank/DDBJ whole genome shotgun (WGS) entry which is preliminary data.</text>
</comment>
<dbReference type="AlphaFoldDB" id="A0A9D5R7J7"/>
<dbReference type="InterPro" id="IPR049174">
    <property type="entry name" value="Beta-AFase-like"/>
</dbReference>
<dbReference type="GO" id="GO:0005975">
    <property type="term" value="P:carbohydrate metabolic process"/>
    <property type="evidence" value="ECO:0007669"/>
    <property type="project" value="InterPro"/>
</dbReference>
<dbReference type="InterPro" id="IPR049046">
    <property type="entry name" value="Beta-AFase-like_GH127_middle"/>
</dbReference>